<keyword evidence="3 6" id="KW-0378">Hydrolase</keyword>
<protein>
    <submittedName>
        <fullName evidence="9">Oligoendopeptidase F</fullName>
    </submittedName>
</protein>
<keyword evidence="5 6" id="KW-0482">Metalloprotease</keyword>
<dbReference type="Pfam" id="PF01432">
    <property type="entry name" value="Peptidase_M3"/>
    <property type="match status" value="1"/>
</dbReference>
<reference evidence="9 10" key="1">
    <citation type="submission" date="2019-07" db="EMBL/GenBank/DDBJ databases">
        <title>Genomic Encyclopedia of Type Strains, Phase IV (KMG-IV): sequencing the most valuable type-strain genomes for metagenomic binning, comparative biology and taxonomic classification.</title>
        <authorList>
            <person name="Goeker M."/>
        </authorList>
    </citation>
    <scope>NUCLEOTIDE SEQUENCE [LARGE SCALE GENOMIC DNA]</scope>
    <source>
        <strain evidence="9 10">SS015</strain>
    </source>
</reference>
<evidence type="ECO:0000313" key="9">
    <source>
        <dbReference type="EMBL" id="TYO99217.1"/>
    </source>
</evidence>
<evidence type="ECO:0000313" key="10">
    <source>
        <dbReference type="Proteomes" id="UP000324159"/>
    </source>
</evidence>
<dbReference type="InterPro" id="IPR042088">
    <property type="entry name" value="OligoPept_F_C"/>
</dbReference>
<keyword evidence="4 6" id="KW-0862">Zinc</keyword>
<dbReference type="NCBIfam" id="TIGR02290">
    <property type="entry name" value="M3_fam_3"/>
    <property type="match status" value="1"/>
</dbReference>
<comment type="caution">
    <text evidence="9">The sequence shown here is derived from an EMBL/GenBank/DDBJ whole genome shotgun (WGS) entry which is preliminary data.</text>
</comment>
<dbReference type="Pfam" id="PF08439">
    <property type="entry name" value="Peptidase_M3_N"/>
    <property type="match status" value="1"/>
</dbReference>
<feature type="domain" description="Oligopeptidase F N-terminal" evidence="8">
    <location>
        <begin position="112"/>
        <end position="180"/>
    </location>
</feature>
<dbReference type="Gene3D" id="1.20.140.70">
    <property type="entry name" value="Oligopeptidase f, N-terminal domain"/>
    <property type="match status" value="1"/>
</dbReference>
<evidence type="ECO:0000256" key="5">
    <source>
        <dbReference type="ARBA" id="ARBA00023049"/>
    </source>
</evidence>
<dbReference type="RefSeq" id="WP_148895142.1">
    <property type="nucleotide sequence ID" value="NZ_VNIB01000003.1"/>
</dbReference>
<accession>A0A5D3WLA3</accession>
<dbReference type="InterPro" id="IPR011977">
    <property type="entry name" value="Pept_M3B_clade3"/>
</dbReference>
<dbReference type="PANTHER" id="PTHR11804:SF5">
    <property type="entry name" value="OLIGOENDOPEPTIDASE F"/>
    <property type="match status" value="1"/>
</dbReference>
<dbReference type="SUPFAM" id="SSF55486">
    <property type="entry name" value="Metalloproteases ('zincins'), catalytic domain"/>
    <property type="match status" value="1"/>
</dbReference>
<dbReference type="Proteomes" id="UP000324159">
    <property type="component" value="Unassembled WGS sequence"/>
</dbReference>
<gene>
    <name evidence="9" type="ORF">EDC39_10360</name>
</gene>
<evidence type="ECO:0000256" key="1">
    <source>
        <dbReference type="ARBA" id="ARBA00022670"/>
    </source>
</evidence>
<dbReference type="GO" id="GO:0006518">
    <property type="term" value="P:peptide metabolic process"/>
    <property type="evidence" value="ECO:0007669"/>
    <property type="project" value="TreeGrafter"/>
</dbReference>
<organism evidence="9 10">
    <name type="scientific">Geothermobacter ehrlichii</name>
    <dbReference type="NCBI Taxonomy" id="213224"/>
    <lineage>
        <taxon>Bacteria</taxon>
        <taxon>Pseudomonadati</taxon>
        <taxon>Thermodesulfobacteriota</taxon>
        <taxon>Desulfuromonadia</taxon>
        <taxon>Desulfuromonadales</taxon>
        <taxon>Geothermobacteraceae</taxon>
        <taxon>Geothermobacter</taxon>
    </lineage>
</organism>
<dbReference type="AlphaFoldDB" id="A0A5D3WLA3"/>
<sequence length="600" mass="68722">MKQDGQAWDLSPLYASPEDPALEEDLKEALQLAGCFRHDFRGRIASDNLSAELLAAALRASEQLQTLLLKPCLYAQLLFAANSGPAAHKALVARTREVWSEVSEQTLFFELEILRIDQELYQQLIRDPEVAPYRHHLDRLRAQAPYTLSEQVEQALKRKDLSGREAFVQLFDELTAGLRFRFLMPEEEAEREVTGEELLSLLYHPERQVRERAFATFLQRHAEQELVLTACFNNILLDHGKEAELRGYPDLMTPTHLECETSPEMVERMMAVTEANYGLARDYFELKRQLLGYDELKNTDIYAPVGTTSRRFALDEARQLVHEAFAGFSPRMAELADAFFFERRIDVPPRPGKTGGAFCIGMYPGCPPYVLLNFTGTLRDVSTLAHELGHGVHFALAQKQNLFHYQAPLPFAETASVFGEMLLTRHLLARESDPQVKISLLCAKLEEIIATTFRQNVLTRFEQKAHAARSEGLLSADDLCRLWWEENARLFGDRVSMIEPYRWGWSYISHFIHARFYCYSYVFGELLTLALYQRYLEDGRDFVPRFLTLLENGGSDRPENLLRPLGIDLADAGFWQQGYDLVAELLGQLRELMAGRNRQV</sequence>
<keyword evidence="10" id="KW-1185">Reference proteome</keyword>
<dbReference type="GO" id="GO:0006508">
    <property type="term" value="P:proteolysis"/>
    <property type="evidence" value="ECO:0007669"/>
    <property type="project" value="UniProtKB-KW"/>
</dbReference>
<dbReference type="CDD" id="cd09610">
    <property type="entry name" value="M3B_PepF"/>
    <property type="match status" value="1"/>
</dbReference>
<dbReference type="GO" id="GO:0046872">
    <property type="term" value="F:metal ion binding"/>
    <property type="evidence" value="ECO:0007669"/>
    <property type="project" value="UniProtKB-UniRule"/>
</dbReference>
<comment type="cofactor">
    <cofactor evidence="6">
        <name>Zn(2+)</name>
        <dbReference type="ChEBI" id="CHEBI:29105"/>
    </cofactor>
    <text evidence="6">Binds 1 zinc ion.</text>
</comment>
<dbReference type="Gene3D" id="1.10.1370.20">
    <property type="entry name" value="Oligoendopeptidase f, C-terminal domain"/>
    <property type="match status" value="1"/>
</dbReference>
<comment type="similarity">
    <text evidence="6">Belongs to the peptidase M3 family.</text>
</comment>
<evidence type="ECO:0000259" key="8">
    <source>
        <dbReference type="Pfam" id="PF08439"/>
    </source>
</evidence>
<evidence type="ECO:0000256" key="2">
    <source>
        <dbReference type="ARBA" id="ARBA00022723"/>
    </source>
</evidence>
<dbReference type="GO" id="GO:0004222">
    <property type="term" value="F:metalloendopeptidase activity"/>
    <property type="evidence" value="ECO:0007669"/>
    <property type="project" value="InterPro"/>
</dbReference>
<dbReference type="InterPro" id="IPR013647">
    <property type="entry name" value="OligopepF_N_dom"/>
</dbReference>
<evidence type="ECO:0000256" key="4">
    <source>
        <dbReference type="ARBA" id="ARBA00022833"/>
    </source>
</evidence>
<keyword evidence="2 6" id="KW-0479">Metal-binding</keyword>
<feature type="domain" description="Peptidase M3A/M3B catalytic" evidence="7">
    <location>
        <begin position="201"/>
        <end position="579"/>
    </location>
</feature>
<dbReference type="PANTHER" id="PTHR11804">
    <property type="entry name" value="PROTEASE M3 THIMET OLIGOPEPTIDASE-RELATED"/>
    <property type="match status" value="1"/>
</dbReference>
<dbReference type="InterPro" id="IPR045090">
    <property type="entry name" value="Pept_M3A_M3B"/>
</dbReference>
<evidence type="ECO:0000259" key="7">
    <source>
        <dbReference type="Pfam" id="PF01432"/>
    </source>
</evidence>
<evidence type="ECO:0000256" key="3">
    <source>
        <dbReference type="ARBA" id="ARBA00022801"/>
    </source>
</evidence>
<proteinExistence type="inferred from homology"/>
<dbReference type="OrthoDB" id="9766487at2"/>
<dbReference type="EMBL" id="VNIB01000003">
    <property type="protein sequence ID" value="TYO99217.1"/>
    <property type="molecule type" value="Genomic_DNA"/>
</dbReference>
<keyword evidence="1 6" id="KW-0645">Protease</keyword>
<evidence type="ECO:0000256" key="6">
    <source>
        <dbReference type="RuleBase" id="RU003435"/>
    </source>
</evidence>
<name>A0A5D3WLA3_9BACT</name>
<dbReference type="InterPro" id="IPR001567">
    <property type="entry name" value="Pept_M3A_M3B_dom"/>
</dbReference>